<reference evidence="1" key="2">
    <citation type="journal article" date="2023" name="Infect Dis Poverty">
        <title>Chromosome-scale genome of the human blood fluke Schistosoma mekongi and its implications for public health.</title>
        <authorList>
            <person name="Zhou M."/>
            <person name="Xu L."/>
            <person name="Xu D."/>
            <person name="Chen W."/>
            <person name="Khan J."/>
            <person name="Hu Y."/>
            <person name="Huang H."/>
            <person name="Wei H."/>
            <person name="Zhang Y."/>
            <person name="Chusongsang P."/>
            <person name="Tanasarnprasert K."/>
            <person name="Hu X."/>
            <person name="Limpanont Y."/>
            <person name="Lv Z."/>
        </authorList>
    </citation>
    <scope>NUCLEOTIDE SEQUENCE</scope>
    <source>
        <strain evidence="1">LV_2022a</strain>
    </source>
</reference>
<accession>A0AAE2D8H7</accession>
<reference evidence="1" key="1">
    <citation type="submission" date="2022-04" db="EMBL/GenBank/DDBJ databases">
        <authorList>
            <person name="Xu L."/>
            <person name="Lv Z."/>
        </authorList>
    </citation>
    <scope>NUCLEOTIDE SEQUENCE</scope>
    <source>
        <strain evidence="1">LV_2022a</strain>
    </source>
</reference>
<keyword evidence="2" id="KW-1185">Reference proteome</keyword>
<comment type="caution">
    <text evidence="1">The sequence shown here is derived from an EMBL/GenBank/DDBJ whole genome shotgun (WGS) entry which is preliminary data.</text>
</comment>
<dbReference type="EMBL" id="JALJAT010000002">
    <property type="protein sequence ID" value="KAK4474010.1"/>
    <property type="molecule type" value="Genomic_DNA"/>
</dbReference>
<dbReference type="AlphaFoldDB" id="A0AAE2D8H7"/>
<evidence type="ECO:0000313" key="2">
    <source>
        <dbReference type="Proteomes" id="UP001292079"/>
    </source>
</evidence>
<protein>
    <submittedName>
        <fullName evidence="1">Uncharacterized protein</fullName>
    </submittedName>
</protein>
<name>A0AAE2D8H7_SCHME</name>
<evidence type="ECO:0000313" key="1">
    <source>
        <dbReference type="EMBL" id="KAK4474010.1"/>
    </source>
</evidence>
<gene>
    <name evidence="1" type="ORF">MN116_003325</name>
</gene>
<organism evidence="1 2">
    <name type="scientific">Schistosoma mekongi</name>
    <name type="common">Parasitic worm</name>
    <dbReference type="NCBI Taxonomy" id="38744"/>
    <lineage>
        <taxon>Eukaryota</taxon>
        <taxon>Metazoa</taxon>
        <taxon>Spiralia</taxon>
        <taxon>Lophotrochozoa</taxon>
        <taxon>Platyhelminthes</taxon>
        <taxon>Trematoda</taxon>
        <taxon>Digenea</taxon>
        <taxon>Strigeidida</taxon>
        <taxon>Schistosomatoidea</taxon>
        <taxon>Schistosomatidae</taxon>
        <taxon>Schistosoma</taxon>
    </lineage>
</organism>
<dbReference type="Proteomes" id="UP001292079">
    <property type="component" value="Unassembled WGS sequence"/>
</dbReference>
<sequence length="964" mass="112048">MVKCKKDFQKVRVKVGRKLKSRNETVISLQKKRIILPKEREIAKSQGHETSVQIFDTSIHSLNIEDKALRQSALRALNRLLDPLAKQITTHTFLDKNVLTLSSNLIAKVVSGQQKLLESTLNMGCDIQLGNLIFTLGRFCRRVDDPCFRDEIYHLFIKLVQIAYTHPKISDIVFELDQVVLSLLHRSEQVWKFFGCYLSAYSFSLHYKLIKSMSILYQPSSRVKSVYSGVFDSIQQSIRFRAFTHLLIHCYNNLKQNCTFKILSKYRADLVRATMIYLKDNQYTLSLSYSQSCHPWLYSLPYFSNDCRQLYITLKGYYLKELIDFHPTPRCFVSSLFSDAIKPSLVFPSPTTHTLLNDRNARNKQGGKYQKNYAENLYNNSTAYFSSWYQENYDDQVVVHGLIGEGLILLDEFCENPSVEVLSSVYYFLRAMRVIFETKDVRFFTSYSGGKHDYAGWKLGVNEISPDLSTSLERYLAKFYSIYPLQLSPDSSLFMHIKYNNNNNLKSKNNNQGRNYFVHLNSFTGQKPVNLTRKQLKQERKRKNKQLKRQLKYAAVGDDNDFDDGDAIFVDNVSSTTNSVDSSANNMFDSVRKANNFSTKDDPNSQALYWIQLINQSAFELFTYIEYYSFQCSNVDFHSPFLWPPPNDTQERLIELWFNQLLCCRLSNAITSDAYYATSCWLRSFDLYLLTPLRRKWDIDISTRLFASPVIIFLGQLFHQFANTDKSLSKREHYLTGRCAGLLTTVLTRELLFTCEYKSELEKNIDDESPSVNVKFNYQAKDYDETWLRDKLSHYNLSDNVITSLHQSIFPNFVNCLVQLSLKQSPRVYYAPPLTEQTLNIVRNQYPNCNISIGNLKQIQIVDSTWVACLRQLYHVKYSLVVKNVCDNIELRTKLNLTETYLDNLTPINILIEKLNIQCDNQLLENQTAWLVPGFLPRITDGRYTCPVFWRPLKDNGNIILSLL</sequence>
<proteinExistence type="predicted"/>